<evidence type="ECO:0000256" key="11">
    <source>
        <dbReference type="ARBA" id="ARBA00023163"/>
    </source>
</evidence>
<evidence type="ECO:0000256" key="6">
    <source>
        <dbReference type="ARBA" id="ARBA00022771"/>
    </source>
</evidence>
<dbReference type="Ensembl" id="ENSVURT00010024338.1">
    <property type="protein sequence ID" value="ENSVURP00010021371.1"/>
    <property type="gene ID" value="ENSVURG00010016359.1"/>
</dbReference>
<feature type="domain" description="SCAN box" evidence="15">
    <location>
        <begin position="45"/>
        <end position="127"/>
    </location>
</feature>
<feature type="domain" description="C2H2-type" evidence="14">
    <location>
        <begin position="545"/>
        <end position="572"/>
    </location>
</feature>
<dbReference type="GO" id="GO:0001817">
    <property type="term" value="P:regulation of cytokine production"/>
    <property type="evidence" value="ECO:0007669"/>
    <property type="project" value="TreeGrafter"/>
</dbReference>
<feature type="domain" description="C2H2-type" evidence="14">
    <location>
        <begin position="461"/>
        <end position="488"/>
    </location>
</feature>
<evidence type="ECO:0000256" key="1">
    <source>
        <dbReference type="ARBA" id="ARBA00004123"/>
    </source>
</evidence>
<dbReference type="Gene3D" id="1.10.4020.10">
    <property type="entry name" value="DNA breaking-rejoining enzymes"/>
    <property type="match status" value="1"/>
</dbReference>
<dbReference type="SMART" id="SM00349">
    <property type="entry name" value="KRAB"/>
    <property type="match status" value="1"/>
</dbReference>
<evidence type="ECO:0000256" key="13">
    <source>
        <dbReference type="PROSITE-ProRule" id="PRU00042"/>
    </source>
</evidence>
<dbReference type="Pfam" id="PF00096">
    <property type="entry name" value="zf-C2H2"/>
    <property type="match status" value="9"/>
</dbReference>
<dbReference type="InterPro" id="IPR013087">
    <property type="entry name" value="Znf_C2H2_type"/>
</dbReference>
<dbReference type="Pfam" id="PF02023">
    <property type="entry name" value="SCAN"/>
    <property type="match status" value="1"/>
</dbReference>
<name>A0A4X2LGX9_VOMUR</name>
<sequence length="577" mass="65855">MAATLPPRVPEEQKKLLTVKNEEGHVWEQESHLQGNNIYSQELFRQRFRQFCYKETPGPREALGRLWVLCCEWLKPEMHTKEQILDLLVLEQFLTILPDDLQTWVRKHEPKSGEEAVIVLEDLEKELDEPRQQVPASSYGRALLEELVPMGSAKVSPNIQLQPMETQVKCESQDPQPLQKSALLLPHIPILPQKGVPSDQKMAASLLTCNTTGFQKLMTFEDMAMSLALEKWGQLDPVQKSLCRDKGQDNYGNMVSLDGVTTMESGESAQNQDIKTDMESKGELPNRLNGHIPQGLELGEVCEHEGKLEGHQGNAEIEKRHKCDECGKSFTQNSSLIRHKRIHTGERPYSCNECGKTFIQSSQLIDHQRIHSKLKPYQCNDCGKAFYYSSHLIQHQRTHTGEKPFQCNDCGKAFHYSSGLIRHQRTHTGEKPYQCNDCGKAFCLSSHLIQHQRIHTGEKPYQCIECGKSFSQSSGLFHHQRIHSGEKPYECHECGKSFSHSSALVGHQRIHSGERPYECDICGKAFSYSSHLIGHRRIHTGEKPYECDECGKAFRRSSHLIVHQRIHTEEKPHYPLT</sequence>
<dbReference type="GO" id="GO:0005654">
    <property type="term" value="C:nucleoplasm"/>
    <property type="evidence" value="ECO:0007669"/>
    <property type="project" value="TreeGrafter"/>
</dbReference>
<dbReference type="PANTHER" id="PTHR24399">
    <property type="entry name" value="ZINC FINGER AND BTB DOMAIN-CONTAINING"/>
    <property type="match status" value="1"/>
</dbReference>
<dbReference type="SUPFAM" id="SSF109640">
    <property type="entry name" value="KRAB domain (Kruppel-associated box)"/>
    <property type="match status" value="1"/>
</dbReference>
<dbReference type="FunFam" id="3.30.160.60:FF:001498">
    <property type="entry name" value="Zinc finger protein 404"/>
    <property type="match status" value="1"/>
</dbReference>
<keyword evidence="3" id="KW-1017">Isopeptide bond</keyword>
<feature type="domain" description="KRAB" evidence="16">
    <location>
        <begin position="218"/>
        <end position="298"/>
    </location>
</feature>
<feature type="domain" description="C2H2-type" evidence="14">
    <location>
        <begin position="321"/>
        <end position="348"/>
    </location>
</feature>
<comment type="similarity">
    <text evidence="2">Belongs to the krueppel C2H2-type zinc-finger protein family.</text>
</comment>
<dbReference type="OMA" id="TSRERRY"/>
<dbReference type="Pfam" id="PF01352">
    <property type="entry name" value="KRAB"/>
    <property type="match status" value="1"/>
</dbReference>
<dbReference type="PROSITE" id="PS50157">
    <property type="entry name" value="ZINC_FINGER_C2H2_2"/>
    <property type="match status" value="9"/>
</dbReference>
<keyword evidence="18" id="KW-1185">Reference proteome</keyword>
<dbReference type="GeneID" id="114026865"/>
<feature type="domain" description="C2H2-type" evidence="14">
    <location>
        <begin position="433"/>
        <end position="460"/>
    </location>
</feature>
<keyword evidence="9" id="KW-0805">Transcription regulation</keyword>
<proteinExistence type="inferred from homology"/>
<dbReference type="SUPFAM" id="SSF57667">
    <property type="entry name" value="beta-beta-alpha zinc fingers"/>
    <property type="match status" value="5"/>
</dbReference>
<evidence type="ECO:0000256" key="8">
    <source>
        <dbReference type="ARBA" id="ARBA00022843"/>
    </source>
</evidence>
<dbReference type="Proteomes" id="UP000314987">
    <property type="component" value="Unassembled WGS sequence"/>
</dbReference>
<evidence type="ECO:0000256" key="7">
    <source>
        <dbReference type="ARBA" id="ARBA00022833"/>
    </source>
</evidence>
<evidence type="ECO:0000259" key="16">
    <source>
        <dbReference type="PROSITE" id="PS50805"/>
    </source>
</evidence>
<evidence type="ECO:0000256" key="10">
    <source>
        <dbReference type="ARBA" id="ARBA00023125"/>
    </source>
</evidence>
<dbReference type="SUPFAM" id="SSF47353">
    <property type="entry name" value="Retrovirus capsid dimerization domain-like"/>
    <property type="match status" value="1"/>
</dbReference>
<dbReference type="Gene3D" id="6.10.140.140">
    <property type="match status" value="1"/>
</dbReference>
<dbReference type="GO" id="GO:0000978">
    <property type="term" value="F:RNA polymerase II cis-regulatory region sequence-specific DNA binding"/>
    <property type="evidence" value="ECO:0007669"/>
    <property type="project" value="TreeGrafter"/>
</dbReference>
<dbReference type="FunFam" id="3.30.160.60:FF:001697">
    <property type="entry name" value="zinc finger protein 623"/>
    <property type="match status" value="2"/>
</dbReference>
<evidence type="ECO:0000256" key="3">
    <source>
        <dbReference type="ARBA" id="ARBA00022499"/>
    </source>
</evidence>
<comment type="subcellular location">
    <subcellularLocation>
        <location evidence="1">Nucleus</location>
    </subcellularLocation>
</comment>
<accession>A0A4X2LGX9</accession>
<organism evidence="17 18">
    <name type="scientific">Vombatus ursinus</name>
    <name type="common">Common wombat</name>
    <dbReference type="NCBI Taxonomy" id="29139"/>
    <lineage>
        <taxon>Eukaryota</taxon>
        <taxon>Metazoa</taxon>
        <taxon>Chordata</taxon>
        <taxon>Craniata</taxon>
        <taxon>Vertebrata</taxon>
        <taxon>Euteleostomi</taxon>
        <taxon>Mammalia</taxon>
        <taxon>Metatheria</taxon>
        <taxon>Diprotodontia</taxon>
        <taxon>Vombatidae</taxon>
        <taxon>Vombatus</taxon>
    </lineage>
</organism>
<dbReference type="PROSITE" id="PS00028">
    <property type="entry name" value="ZINC_FINGER_C2H2_1"/>
    <property type="match status" value="9"/>
</dbReference>
<keyword evidence="8" id="KW-0832">Ubl conjugation</keyword>
<evidence type="ECO:0000256" key="9">
    <source>
        <dbReference type="ARBA" id="ARBA00023015"/>
    </source>
</evidence>
<evidence type="ECO:0000256" key="12">
    <source>
        <dbReference type="ARBA" id="ARBA00023242"/>
    </source>
</evidence>
<dbReference type="RefSeq" id="XP_027696412.1">
    <property type="nucleotide sequence ID" value="XM_027840611.1"/>
</dbReference>
<dbReference type="RefSeq" id="XP_027696420.1">
    <property type="nucleotide sequence ID" value="XM_027840619.1"/>
</dbReference>
<keyword evidence="11" id="KW-0804">Transcription</keyword>
<dbReference type="AlphaFoldDB" id="A0A4X2LGX9"/>
<feature type="domain" description="C2H2-type" evidence="14">
    <location>
        <begin position="405"/>
        <end position="432"/>
    </location>
</feature>
<dbReference type="CDD" id="cd07936">
    <property type="entry name" value="SCAN"/>
    <property type="match status" value="1"/>
</dbReference>
<evidence type="ECO:0000259" key="14">
    <source>
        <dbReference type="PROSITE" id="PS50157"/>
    </source>
</evidence>
<evidence type="ECO:0000313" key="17">
    <source>
        <dbReference type="Ensembl" id="ENSVURP00010021371.1"/>
    </source>
</evidence>
<keyword evidence="5" id="KW-0677">Repeat</keyword>
<reference evidence="18" key="1">
    <citation type="submission" date="2018-12" db="EMBL/GenBank/DDBJ databases">
        <authorList>
            <person name="Yazar S."/>
        </authorList>
    </citation>
    <scope>NUCLEOTIDE SEQUENCE [LARGE SCALE GENOMIC DNA]</scope>
</reference>
<dbReference type="PROSITE" id="PS50805">
    <property type="entry name" value="KRAB"/>
    <property type="match status" value="1"/>
</dbReference>
<reference evidence="17" key="2">
    <citation type="submission" date="2025-08" db="UniProtKB">
        <authorList>
            <consortium name="Ensembl"/>
        </authorList>
    </citation>
    <scope>IDENTIFICATION</scope>
</reference>
<evidence type="ECO:0000256" key="4">
    <source>
        <dbReference type="ARBA" id="ARBA00022723"/>
    </source>
</evidence>
<dbReference type="Gene3D" id="3.30.160.60">
    <property type="entry name" value="Classic Zinc Finger"/>
    <property type="match status" value="9"/>
</dbReference>
<dbReference type="FunFam" id="3.30.160.60:FF:000295">
    <property type="entry name" value="zinc finger protein 19"/>
    <property type="match status" value="1"/>
</dbReference>
<protein>
    <submittedName>
        <fullName evidence="17">Uncharacterized protein</fullName>
    </submittedName>
</protein>
<reference evidence="17" key="3">
    <citation type="submission" date="2025-09" db="UniProtKB">
        <authorList>
            <consortium name="Ensembl"/>
        </authorList>
    </citation>
    <scope>IDENTIFICATION</scope>
</reference>
<dbReference type="FunFam" id="1.10.4020.10:FF:000001">
    <property type="entry name" value="zinc finger protein 263 isoform X1"/>
    <property type="match status" value="1"/>
</dbReference>
<dbReference type="SMART" id="SM00355">
    <property type="entry name" value="ZnF_C2H2"/>
    <property type="match status" value="9"/>
</dbReference>
<dbReference type="CDD" id="cd07765">
    <property type="entry name" value="KRAB_A-box"/>
    <property type="match status" value="1"/>
</dbReference>
<keyword evidence="7" id="KW-0862">Zinc</keyword>
<dbReference type="GO" id="GO:0008270">
    <property type="term" value="F:zinc ion binding"/>
    <property type="evidence" value="ECO:0007669"/>
    <property type="project" value="UniProtKB-KW"/>
</dbReference>
<feature type="domain" description="C2H2-type" evidence="14">
    <location>
        <begin position="377"/>
        <end position="404"/>
    </location>
</feature>
<feature type="domain" description="C2H2-type" evidence="14">
    <location>
        <begin position="517"/>
        <end position="544"/>
    </location>
</feature>
<dbReference type="InterPro" id="IPR036051">
    <property type="entry name" value="KRAB_dom_sf"/>
</dbReference>
<keyword evidence="10" id="KW-0238">DNA-binding</keyword>
<evidence type="ECO:0000259" key="15">
    <source>
        <dbReference type="PROSITE" id="PS50804"/>
    </source>
</evidence>
<dbReference type="GO" id="GO:0002682">
    <property type="term" value="P:regulation of immune system process"/>
    <property type="evidence" value="ECO:0007669"/>
    <property type="project" value="TreeGrafter"/>
</dbReference>
<keyword evidence="6 13" id="KW-0863">Zinc-finger</keyword>
<dbReference type="InterPro" id="IPR003309">
    <property type="entry name" value="SCAN_dom"/>
</dbReference>
<feature type="domain" description="C2H2-type" evidence="14">
    <location>
        <begin position="349"/>
        <end position="376"/>
    </location>
</feature>
<dbReference type="GO" id="GO:0001227">
    <property type="term" value="F:DNA-binding transcription repressor activity, RNA polymerase II-specific"/>
    <property type="evidence" value="ECO:0007669"/>
    <property type="project" value="TreeGrafter"/>
</dbReference>
<dbReference type="InterPro" id="IPR001909">
    <property type="entry name" value="KRAB"/>
</dbReference>
<evidence type="ECO:0000256" key="5">
    <source>
        <dbReference type="ARBA" id="ARBA00022737"/>
    </source>
</evidence>
<dbReference type="GeneTree" id="ENSGT00940000154740"/>
<dbReference type="FunFam" id="3.30.160.60:FF:001437">
    <property type="entry name" value="Zinc finger protein 594"/>
    <property type="match status" value="2"/>
</dbReference>
<keyword evidence="4" id="KW-0479">Metal-binding</keyword>
<dbReference type="PROSITE" id="PS50804">
    <property type="entry name" value="SCAN_BOX"/>
    <property type="match status" value="1"/>
</dbReference>
<gene>
    <name evidence="17" type="primary">LOC114026865</name>
</gene>
<keyword evidence="12" id="KW-0539">Nucleus</keyword>
<dbReference type="InterPro" id="IPR036236">
    <property type="entry name" value="Znf_C2H2_sf"/>
</dbReference>
<feature type="domain" description="C2H2-type" evidence="14">
    <location>
        <begin position="489"/>
        <end position="516"/>
    </location>
</feature>
<dbReference type="SMART" id="SM00431">
    <property type="entry name" value="SCAN"/>
    <property type="match status" value="1"/>
</dbReference>
<dbReference type="FunFam" id="3.30.160.60:FF:000338">
    <property type="entry name" value="zinc finger protein 383"/>
    <property type="match status" value="1"/>
</dbReference>
<evidence type="ECO:0000256" key="2">
    <source>
        <dbReference type="ARBA" id="ARBA00006991"/>
    </source>
</evidence>
<dbReference type="PANTHER" id="PTHR24399:SF75">
    <property type="entry name" value="ZFP14 ZINC FINGER PROTEIN-RELATED"/>
    <property type="match status" value="1"/>
</dbReference>
<dbReference type="InterPro" id="IPR038269">
    <property type="entry name" value="SCAN_sf"/>
</dbReference>
<dbReference type="STRING" id="29139.ENSVURP00010021371"/>
<dbReference type="FunFam" id="3.30.160.60:FF:004135">
    <property type="match status" value="1"/>
</dbReference>
<dbReference type="OrthoDB" id="6365676at2759"/>
<dbReference type="FunFam" id="3.30.160.60:FF:000642">
    <property type="entry name" value="Zinc finger with KRAB and SCAN domains 2"/>
    <property type="match status" value="1"/>
</dbReference>
<evidence type="ECO:0000313" key="18">
    <source>
        <dbReference type="Proteomes" id="UP000314987"/>
    </source>
</evidence>